<name>A0A6N9Q621_9BACL</name>
<dbReference type="OrthoDB" id="9791546at2"/>
<comment type="caution">
    <text evidence="5">The sequence shown here is derived from an EMBL/GenBank/DDBJ whole genome shotgun (WGS) entry which is preliminary data.</text>
</comment>
<dbReference type="PROSITE" id="PS00211">
    <property type="entry name" value="ABC_TRANSPORTER_1"/>
    <property type="match status" value="1"/>
</dbReference>
<dbReference type="AlphaFoldDB" id="A0A6N9Q621"/>
<evidence type="ECO:0000256" key="2">
    <source>
        <dbReference type="ARBA" id="ARBA00022741"/>
    </source>
</evidence>
<dbReference type="EMBL" id="SIJB01000029">
    <property type="protein sequence ID" value="NBI30064.1"/>
    <property type="molecule type" value="Genomic_DNA"/>
</dbReference>
<dbReference type="RefSeq" id="WP_160646869.1">
    <property type="nucleotide sequence ID" value="NZ_SIJB01000029.1"/>
</dbReference>
<dbReference type="GO" id="GO:0098796">
    <property type="term" value="C:membrane protein complex"/>
    <property type="evidence" value="ECO:0007669"/>
    <property type="project" value="UniProtKB-ARBA"/>
</dbReference>
<dbReference type="InterPro" id="IPR017871">
    <property type="entry name" value="ABC_transporter-like_CS"/>
</dbReference>
<dbReference type="PANTHER" id="PTHR24220">
    <property type="entry name" value="IMPORT ATP-BINDING PROTEIN"/>
    <property type="match status" value="1"/>
</dbReference>
<keyword evidence="1" id="KW-0813">Transport</keyword>
<keyword evidence="6" id="KW-1185">Reference proteome</keyword>
<keyword evidence="2" id="KW-0547">Nucleotide-binding</keyword>
<dbReference type="Proteomes" id="UP000448943">
    <property type="component" value="Unassembled WGS sequence"/>
</dbReference>
<sequence>MLTANVNKKNCNTNKEILLQAVRISKVYGSGSETFHAVKNIDLEIYKGDFTVIMGSSGSGKSTLLYMLSGLDNLTHGEIYFKDRRIDLFSEEDMARFRSHKIGYVYQSINLVPDLTLFENITFPGYVAGNNKSAVRKKALSLMKLMNIEKLNQRLPSQVSGGQQQRAAIARSLISTPEVIFADEPTGALNFEQGNNILDILTNVNQYGQSVVMVTHDLKAACRADRLILIKDGMVEGILELSKYKPEDLKEREKRIYSFISGKE</sequence>
<evidence type="ECO:0000256" key="3">
    <source>
        <dbReference type="ARBA" id="ARBA00022840"/>
    </source>
</evidence>
<proteinExistence type="predicted"/>
<accession>A0A6N9Q621</accession>
<dbReference type="SUPFAM" id="SSF52540">
    <property type="entry name" value="P-loop containing nucleoside triphosphate hydrolases"/>
    <property type="match status" value="1"/>
</dbReference>
<dbReference type="GO" id="GO:0022857">
    <property type="term" value="F:transmembrane transporter activity"/>
    <property type="evidence" value="ECO:0007669"/>
    <property type="project" value="UniProtKB-ARBA"/>
</dbReference>
<dbReference type="CDD" id="cd03255">
    <property type="entry name" value="ABC_MJ0796_LolCDE_FtsE"/>
    <property type="match status" value="1"/>
</dbReference>
<dbReference type="GO" id="GO:0005886">
    <property type="term" value="C:plasma membrane"/>
    <property type="evidence" value="ECO:0007669"/>
    <property type="project" value="TreeGrafter"/>
</dbReference>
<evidence type="ECO:0000256" key="1">
    <source>
        <dbReference type="ARBA" id="ARBA00022448"/>
    </source>
</evidence>
<evidence type="ECO:0000259" key="4">
    <source>
        <dbReference type="PROSITE" id="PS50893"/>
    </source>
</evidence>
<evidence type="ECO:0000313" key="6">
    <source>
        <dbReference type="Proteomes" id="UP000448943"/>
    </source>
</evidence>
<feature type="domain" description="ABC transporter" evidence="4">
    <location>
        <begin position="22"/>
        <end position="257"/>
    </location>
</feature>
<dbReference type="InterPro" id="IPR003439">
    <property type="entry name" value="ABC_transporter-like_ATP-bd"/>
</dbReference>
<dbReference type="FunFam" id="3.40.50.300:FF:000032">
    <property type="entry name" value="Export ABC transporter ATP-binding protein"/>
    <property type="match status" value="1"/>
</dbReference>
<reference evidence="5 6" key="1">
    <citation type="submission" date="2019-01" db="EMBL/GenBank/DDBJ databases">
        <title>Chengkuizengella sp. nov., isolated from deep-sea sediment of East Pacific Ocean.</title>
        <authorList>
            <person name="Yang J."/>
            <person name="Lai Q."/>
            <person name="Shao Z."/>
        </authorList>
    </citation>
    <scope>NUCLEOTIDE SEQUENCE [LARGE SCALE GENOMIC DNA]</scope>
    <source>
        <strain evidence="5 6">YPA3-1-1</strain>
    </source>
</reference>
<gene>
    <name evidence="5" type="ORF">ERL59_14025</name>
</gene>
<evidence type="ECO:0000313" key="5">
    <source>
        <dbReference type="EMBL" id="NBI30064.1"/>
    </source>
</evidence>
<dbReference type="GO" id="GO:0005524">
    <property type="term" value="F:ATP binding"/>
    <property type="evidence" value="ECO:0007669"/>
    <property type="project" value="UniProtKB-KW"/>
</dbReference>
<dbReference type="SMART" id="SM00382">
    <property type="entry name" value="AAA"/>
    <property type="match status" value="1"/>
</dbReference>
<dbReference type="Gene3D" id="3.40.50.300">
    <property type="entry name" value="P-loop containing nucleotide triphosphate hydrolases"/>
    <property type="match status" value="1"/>
</dbReference>
<dbReference type="InterPro" id="IPR003593">
    <property type="entry name" value="AAA+_ATPase"/>
</dbReference>
<dbReference type="InterPro" id="IPR027417">
    <property type="entry name" value="P-loop_NTPase"/>
</dbReference>
<keyword evidence="3 5" id="KW-0067">ATP-binding</keyword>
<dbReference type="GO" id="GO:0016887">
    <property type="term" value="F:ATP hydrolysis activity"/>
    <property type="evidence" value="ECO:0007669"/>
    <property type="project" value="InterPro"/>
</dbReference>
<dbReference type="PANTHER" id="PTHR24220:SF86">
    <property type="entry name" value="ABC TRANSPORTER ABCH.1"/>
    <property type="match status" value="1"/>
</dbReference>
<dbReference type="InterPro" id="IPR017911">
    <property type="entry name" value="MacB-like_ATP-bd"/>
</dbReference>
<dbReference type="Pfam" id="PF00005">
    <property type="entry name" value="ABC_tran"/>
    <property type="match status" value="1"/>
</dbReference>
<organism evidence="5 6">
    <name type="scientific">Chengkuizengella marina</name>
    <dbReference type="NCBI Taxonomy" id="2507566"/>
    <lineage>
        <taxon>Bacteria</taxon>
        <taxon>Bacillati</taxon>
        <taxon>Bacillota</taxon>
        <taxon>Bacilli</taxon>
        <taxon>Bacillales</taxon>
        <taxon>Paenibacillaceae</taxon>
        <taxon>Chengkuizengella</taxon>
    </lineage>
</organism>
<dbReference type="InterPro" id="IPR015854">
    <property type="entry name" value="ABC_transpr_LolD-like"/>
</dbReference>
<dbReference type="PROSITE" id="PS50893">
    <property type="entry name" value="ABC_TRANSPORTER_2"/>
    <property type="match status" value="1"/>
</dbReference>
<protein>
    <submittedName>
        <fullName evidence="5">ABC transporter ATP-binding protein</fullName>
    </submittedName>
</protein>